<name>A0AAX4HMZ6_9BACT</name>
<dbReference type="KEGG" id="psti:SOO65_18525"/>
<evidence type="ECO:0000313" key="4">
    <source>
        <dbReference type="Proteomes" id="UP001324634"/>
    </source>
</evidence>
<dbReference type="EMBL" id="CP139487">
    <property type="protein sequence ID" value="WPU64693.1"/>
    <property type="molecule type" value="Genomic_DNA"/>
</dbReference>
<accession>A0AAX4HMZ6</accession>
<reference evidence="3 4" key="1">
    <citation type="submission" date="2023-11" db="EMBL/GenBank/DDBJ databases">
        <title>Peredibacter starrii A3.12.</title>
        <authorList>
            <person name="Mitchell R.J."/>
        </authorList>
    </citation>
    <scope>NUCLEOTIDE SEQUENCE [LARGE SCALE GENOMIC DNA]</scope>
    <source>
        <strain evidence="3 4">A3.12</strain>
    </source>
</reference>
<protein>
    <submittedName>
        <fullName evidence="3">Uncharacterized protein</fullName>
    </submittedName>
</protein>
<keyword evidence="1" id="KW-0175">Coiled coil</keyword>
<dbReference type="Proteomes" id="UP001324634">
    <property type="component" value="Chromosome"/>
</dbReference>
<dbReference type="RefSeq" id="WP_321393957.1">
    <property type="nucleotide sequence ID" value="NZ_CP139487.1"/>
</dbReference>
<keyword evidence="2" id="KW-1133">Transmembrane helix</keyword>
<feature type="transmembrane region" description="Helical" evidence="2">
    <location>
        <begin position="12"/>
        <end position="33"/>
    </location>
</feature>
<organism evidence="3 4">
    <name type="scientific">Peredibacter starrii</name>
    <dbReference type="NCBI Taxonomy" id="28202"/>
    <lineage>
        <taxon>Bacteria</taxon>
        <taxon>Pseudomonadati</taxon>
        <taxon>Bdellovibrionota</taxon>
        <taxon>Bacteriovoracia</taxon>
        <taxon>Bacteriovoracales</taxon>
        <taxon>Bacteriovoracaceae</taxon>
        <taxon>Peredibacter</taxon>
    </lineage>
</organism>
<keyword evidence="4" id="KW-1185">Reference proteome</keyword>
<evidence type="ECO:0000256" key="1">
    <source>
        <dbReference type="SAM" id="Coils"/>
    </source>
</evidence>
<evidence type="ECO:0000256" key="2">
    <source>
        <dbReference type="SAM" id="Phobius"/>
    </source>
</evidence>
<dbReference type="AlphaFoldDB" id="A0AAX4HMZ6"/>
<feature type="transmembrane region" description="Helical" evidence="2">
    <location>
        <begin position="261"/>
        <end position="283"/>
    </location>
</feature>
<feature type="coiled-coil region" evidence="1">
    <location>
        <begin position="505"/>
        <end position="539"/>
    </location>
</feature>
<proteinExistence type="predicted"/>
<sequence>MDWKKTFNRGQWVIHGIFVIAVIIGVGSTLFALRLNHLQSTEEERGLKINSLINHFKKDMSFEKIGKHLSWAQPDKANDKIRELSQKIAETEELLEIKSSKDLSLGMRTFNRLINNTSGMSDPSDALKVLRNKVASLYDVAKSKKYSNVELLAERMKERLDQLNPKNVSGSVQVSYLRTDLKRLENLVSGSSLTDGEKQALLDRFTSMNNELELLGSLSSQSRDVKAHVTQASLALSQWMIDVEKKASDIQGMRFQKQNQLVLMLAGMVGFLVIAWMGLAYLFRWQKVKMGEQVEMEVKGVIEKGIMGDQRFMMDHYSDLTRDDIVRLLDELKIKLNLGSMLHTGLPFGGCMIDTNFKLTWFNHLFLEQFYLSEEEVRSDAFNWDYLRDYLNLDEDPIYQALVNKIAGIYPVKVKQDEYAPSQPYEMYVTPINVNREDRVMVFFYPLVSVKEAINEQVNLSREALNRFITHWNEDSLDEDQIRLLEKDFKNNDLNDLYKTLVTLFERLNGEKNECLHTIRNLEKENESYVETIEGMREIEEEKKDIIKQEFQLANDLRDTFLGSVERMESLMHINKSILQHNDDLKTDAQKMQQVTLELTKKTKDTMDIMTQLEGVKTDYKKLKFELMEVKAKLISINNSLFGQLPPLDEAQQKLAMRYKDELARLDFNVHTLDKKLSQLDVLLNKLHMMHEKSPVEQTNFNFTTSQKEHEMKEALLGIQKAQSTDEAKIIESFKCLHVLMKKDLNKVHEAKAMSTETLESFLS</sequence>
<keyword evidence="2" id="KW-0472">Membrane</keyword>
<keyword evidence="2" id="KW-0812">Transmembrane</keyword>
<gene>
    <name evidence="3" type="ORF">SOO65_18525</name>
</gene>
<evidence type="ECO:0000313" key="3">
    <source>
        <dbReference type="EMBL" id="WPU64693.1"/>
    </source>
</evidence>